<keyword evidence="5 10" id="KW-0808">Transferase</keyword>
<evidence type="ECO:0000256" key="5">
    <source>
        <dbReference type="ARBA" id="ARBA00022679"/>
    </source>
</evidence>
<proteinExistence type="inferred from homology"/>
<dbReference type="RefSeq" id="WP_259065583.1">
    <property type="nucleotide sequence ID" value="NZ_JANTYZ010000003.1"/>
</dbReference>
<keyword evidence="4 10" id="KW-0032">Aminotransferase</keyword>
<comment type="similarity">
    <text evidence="2 9">Belongs to the class-III pyridoxal-phosphate-dependent aminotransferase family.</text>
</comment>
<dbReference type="EC" id="2.6.1.36" evidence="3"/>
<organism evidence="10 12">
    <name type="scientific">Salinibacter ruber</name>
    <dbReference type="NCBI Taxonomy" id="146919"/>
    <lineage>
        <taxon>Bacteria</taxon>
        <taxon>Pseudomonadati</taxon>
        <taxon>Rhodothermota</taxon>
        <taxon>Rhodothermia</taxon>
        <taxon>Rhodothermales</taxon>
        <taxon>Salinibacteraceae</taxon>
        <taxon>Salinibacter</taxon>
    </lineage>
</organism>
<dbReference type="EMBL" id="JANTYZ010000003">
    <property type="protein sequence ID" value="MCS3864888.1"/>
    <property type="molecule type" value="Genomic_DNA"/>
</dbReference>
<dbReference type="InterPro" id="IPR015424">
    <property type="entry name" value="PyrdxlP-dep_Trfase"/>
</dbReference>
<dbReference type="NCBIfam" id="TIGR03251">
    <property type="entry name" value="LAT_fam"/>
    <property type="match status" value="1"/>
</dbReference>
<dbReference type="Gene3D" id="3.90.1150.10">
    <property type="entry name" value="Aspartate Aminotransferase, domain 1"/>
    <property type="match status" value="1"/>
</dbReference>
<comment type="caution">
    <text evidence="10">The sequence shown here is derived from an EMBL/GenBank/DDBJ whole genome shotgun (WGS) entry which is preliminary data.</text>
</comment>
<evidence type="ECO:0000256" key="1">
    <source>
        <dbReference type="ARBA" id="ARBA00001933"/>
    </source>
</evidence>
<evidence type="ECO:0000256" key="8">
    <source>
        <dbReference type="ARBA" id="ARBA00050040"/>
    </source>
</evidence>
<dbReference type="InterPro" id="IPR017657">
    <property type="entry name" value="L-lysine_6-transaminase"/>
</dbReference>
<dbReference type="CDD" id="cd00610">
    <property type="entry name" value="OAT_like"/>
    <property type="match status" value="1"/>
</dbReference>
<dbReference type="GO" id="GO:0030170">
    <property type="term" value="F:pyridoxal phosphate binding"/>
    <property type="evidence" value="ECO:0007669"/>
    <property type="project" value="InterPro"/>
</dbReference>
<evidence type="ECO:0000256" key="6">
    <source>
        <dbReference type="ARBA" id="ARBA00022898"/>
    </source>
</evidence>
<evidence type="ECO:0000256" key="9">
    <source>
        <dbReference type="RuleBase" id="RU003560"/>
    </source>
</evidence>
<dbReference type="AlphaFoldDB" id="A0A9X2R8D6"/>
<dbReference type="GO" id="GO:0017000">
    <property type="term" value="P:antibiotic biosynthetic process"/>
    <property type="evidence" value="ECO:0007669"/>
    <property type="project" value="InterPro"/>
</dbReference>
<name>A0A9X2R8D6_9BACT</name>
<dbReference type="PIRSF" id="PIRSF000521">
    <property type="entry name" value="Transaminase_4ab_Lys_Orn"/>
    <property type="match status" value="1"/>
</dbReference>
<sequence length="462" mass="52164">MEAVSPNSVRPAEVKELLSEHMLTKGMMPMVLDMEASQGVRLHDQKSGRSLIDLFGFYASNPLGMNHPKMSGDEAFMERLVDAALNKVTNSDVMTGHMARFVDTFDRVGIPDYLPYTFFISGGALAVENALKTAFDWKVRKNHQKGYRREVGHQVLHLDQAFHGRTGYTMSLTNTADPRKTMYFPKFDWPRITNPKVHFPLDADEKERVRAHEEEALRQAKRHFHEREDQIAAVILEPIQGEGGDNHFRPAFLRELKALAHENDTLLVFDEVQSGVGITGEFWAHQALGVKPDIMAFGKKSQVCGILAGRKLDEVDDHVFETPSRINSTWGGNIVDMVRFDRILEIMEEEQLVDHAGRVGTHLQHRLHELAEEFPAVSNVRGEGLMTAFTLPSTEYRDHVAQQTYEEGAIILGCGDRSIRFRTPLTITEDEVDEGMSCIRRALKTMASEHGPHADETRAHAQ</sequence>
<evidence type="ECO:0000313" key="12">
    <source>
        <dbReference type="Proteomes" id="UP001155034"/>
    </source>
</evidence>
<protein>
    <recommendedName>
        <fullName evidence="8">L-lysine-epsilon aminotransferase</fullName>
        <ecNumber evidence="3">2.6.1.36</ecNumber>
    </recommendedName>
    <alternativeName>
        <fullName evidence="7">Lysine 6-aminotransferase</fullName>
    </alternativeName>
</protein>
<dbReference type="GO" id="GO:0009450">
    <property type="term" value="P:gamma-aminobutyric acid catabolic process"/>
    <property type="evidence" value="ECO:0007669"/>
    <property type="project" value="TreeGrafter"/>
</dbReference>
<accession>A0A9X2R8D6</accession>
<evidence type="ECO:0000256" key="3">
    <source>
        <dbReference type="ARBA" id="ARBA00013071"/>
    </source>
</evidence>
<dbReference type="Gene3D" id="3.40.640.10">
    <property type="entry name" value="Type I PLP-dependent aspartate aminotransferase-like (Major domain)"/>
    <property type="match status" value="1"/>
</dbReference>
<dbReference type="Proteomes" id="UP001155040">
    <property type="component" value="Unassembled WGS sequence"/>
</dbReference>
<dbReference type="InterPro" id="IPR015422">
    <property type="entry name" value="PyrdxlP-dep_Trfase_small"/>
</dbReference>
<gene>
    <name evidence="10" type="ORF">GGP82_001437</name>
    <name evidence="11" type="ORF">GGQ01_001484</name>
</gene>
<evidence type="ECO:0000256" key="2">
    <source>
        <dbReference type="ARBA" id="ARBA00008954"/>
    </source>
</evidence>
<evidence type="ECO:0000313" key="10">
    <source>
        <dbReference type="EMBL" id="MCS3864888.1"/>
    </source>
</evidence>
<keyword evidence="6 9" id="KW-0663">Pyridoxal phosphate</keyword>
<evidence type="ECO:0000256" key="4">
    <source>
        <dbReference type="ARBA" id="ARBA00022576"/>
    </source>
</evidence>
<dbReference type="PANTHER" id="PTHR43206">
    <property type="entry name" value="AMINOTRANSFERASE"/>
    <property type="match status" value="1"/>
</dbReference>
<evidence type="ECO:0000256" key="7">
    <source>
        <dbReference type="ARBA" id="ARBA00030921"/>
    </source>
</evidence>
<evidence type="ECO:0000313" key="11">
    <source>
        <dbReference type="EMBL" id="MCS4036423.1"/>
    </source>
</evidence>
<dbReference type="GO" id="GO:0045484">
    <property type="term" value="F:L-lysine 6-transaminase activity"/>
    <property type="evidence" value="ECO:0007669"/>
    <property type="project" value="UniProtKB-EC"/>
</dbReference>
<dbReference type="InterPro" id="IPR005814">
    <property type="entry name" value="Aminotrans_3"/>
</dbReference>
<dbReference type="EMBL" id="JANUBF010000008">
    <property type="protein sequence ID" value="MCS4036423.1"/>
    <property type="molecule type" value="Genomic_DNA"/>
</dbReference>
<dbReference type="InterPro" id="IPR015421">
    <property type="entry name" value="PyrdxlP-dep_Trfase_major"/>
</dbReference>
<dbReference type="SUPFAM" id="SSF53383">
    <property type="entry name" value="PLP-dependent transferases"/>
    <property type="match status" value="1"/>
</dbReference>
<comment type="cofactor">
    <cofactor evidence="1">
        <name>pyridoxal 5'-phosphate</name>
        <dbReference type="ChEBI" id="CHEBI:597326"/>
    </cofactor>
</comment>
<dbReference type="PANTHER" id="PTHR43206:SF2">
    <property type="entry name" value="4-AMINOBUTYRATE AMINOTRANSFERASE GABT"/>
    <property type="match status" value="1"/>
</dbReference>
<dbReference type="Pfam" id="PF00202">
    <property type="entry name" value="Aminotran_3"/>
    <property type="match status" value="1"/>
</dbReference>
<reference evidence="10" key="1">
    <citation type="submission" date="2022-08" db="EMBL/GenBank/DDBJ databases">
        <title>Genomic Encyclopedia of Type Strains, Phase V (KMG-V): Genome sequencing to study the core and pangenomes of soil and plant-associated prokaryotes.</title>
        <authorList>
            <person name="Whitman W."/>
        </authorList>
    </citation>
    <scope>NUCLEOTIDE SEQUENCE</scope>
    <source>
        <strain evidence="10">SP2016B</strain>
        <strain evidence="11">SP3012</strain>
    </source>
</reference>
<dbReference type="Proteomes" id="UP001155034">
    <property type="component" value="Unassembled WGS sequence"/>
</dbReference>